<dbReference type="KEGG" id="nal:B005_2605"/>
<evidence type="ECO:0000313" key="1">
    <source>
        <dbReference type="EMBL" id="AFR09426.1"/>
    </source>
</evidence>
<dbReference type="AlphaFoldDB" id="J7L9R8"/>
<dbReference type="EMBL" id="CP003788">
    <property type="protein sequence ID" value="AFR09426.1"/>
    <property type="molecule type" value="Genomic_DNA"/>
</dbReference>
<sequence length="78" mass="9275">MTLQPPNLMTHQTFHMSIRLRHRHTEERTLILHRQHPRLPRPPLNNPRIHHQKIQGLKLNATDEVKHPPSAIIKLRSL</sequence>
<accession>J7L9R8</accession>
<gene>
    <name evidence="1" type="ordered locus">B005_2605</name>
</gene>
<name>J7L9R8_NOCAA</name>
<proteinExistence type="predicted"/>
<reference evidence="1 2" key="1">
    <citation type="journal article" date="2012" name="J. Bacteriol.">
        <title>Whole-Genome Sequence of Nocardiopsis alba Strain ATCC BAA-2165, Associated with Honeybees.</title>
        <authorList>
            <person name="Qiao J."/>
            <person name="Chen L."/>
            <person name="Li Y."/>
            <person name="Wang J."/>
            <person name="Zhang W."/>
            <person name="Chen S."/>
        </authorList>
    </citation>
    <scope>NUCLEOTIDE SEQUENCE [LARGE SCALE GENOMIC DNA]</scope>
    <source>
        <strain evidence="2">ATCC BAA-2165 / BE74</strain>
    </source>
</reference>
<dbReference type="Proteomes" id="UP000003779">
    <property type="component" value="Chromosome"/>
</dbReference>
<organism evidence="1 2">
    <name type="scientific">Nocardiopsis alba (strain ATCC BAA-2165 / BE74)</name>
    <dbReference type="NCBI Taxonomy" id="1205910"/>
    <lineage>
        <taxon>Bacteria</taxon>
        <taxon>Bacillati</taxon>
        <taxon>Actinomycetota</taxon>
        <taxon>Actinomycetes</taxon>
        <taxon>Streptosporangiales</taxon>
        <taxon>Nocardiopsidaceae</taxon>
        <taxon>Nocardiopsis</taxon>
    </lineage>
</organism>
<dbReference type="PATRIC" id="fig|1205910.3.peg.2461"/>
<reference evidence="2" key="2">
    <citation type="submission" date="2012-08" db="EMBL/GenBank/DDBJ databases">
        <title>Whole-genome sequence of Nocardiopsis alba strain ATCC BAA-2165 associated with honeybees.</title>
        <authorList>
            <person name="Qiao J."/>
            <person name="Chen L."/>
            <person name="Li Y."/>
            <person name="Wang J."/>
            <person name="Zhang W."/>
            <person name="Chen S."/>
        </authorList>
    </citation>
    <scope>NUCLEOTIDE SEQUENCE [LARGE SCALE GENOMIC DNA]</scope>
    <source>
        <strain evidence="2">ATCC BAA-2165 / BE74</strain>
    </source>
</reference>
<evidence type="ECO:0000313" key="2">
    <source>
        <dbReference type="Proteomes" id="UP000003779"/>
    </source>
</evidence>
<dbReference type="STRING" id="1205910.B005_2605"/>
<protein>
    <submittedName>
        <fullName evidence="1">Uncharacterized protein</fullName>
    </submittedName>
</protein>
<dbReference type="HOGENOM" id="CLU_2618447_0_0_11"/>